<evidence type="ECO:0000313" key="2">
    <source>
        <dbReference type="EMBL" id="KAI5079239.1"/>
    </source>
</evidence>
<reference evidence="2 3" key="1">
    <citation type="submission" date="2021-01" db="EMBL/GenBank/DDBJ databases">
        <title>Adiantum capillus-veneris genome.</title>
        <authorList>
            <person name="Fang Y."/>
            <person name="Liao Q."/>
        </authorList>
    </citation>
    <scope>NUCLEOTIDE SEQUENCE [LARGE SCALE GENOMIC DNA]</scope>
    <source>
        <strain evidence="2">H3</strain>
        <tissue evidence="2">Leaf</tissue>
    </source>
</reference>
<name>A0A9D4ZKW2_ADICA</name>
<dbReference type="EMBL" id="JABFUD020000005">
    <property type="protein sequence ID" value="KAI5079239.1"/>
    <property type="molecule type" value="Genomic_DNA"/>
</dbReference>
<sequence length="66" mass="7194">MNLEGFVEVEEGHGVAGQSKTRRGGLWGRYLWHAGGRAEVEEEAACGAESLEVEDGLPTVVRKPRE</sequence>
<organism evidence="2 3">
    <name type="scientific">Adiantum capillus-veneris</name>
    <name type="common">Maidenhair fern</name>
    <dbReference type="NCBI Taxonomy" id="13818"/>
    <lineage>
        <taxon>Eukaryota</taxon>
        <taxon>Viridiplantae</taxon>
        <taxon>Streptophyta</taxon>
        <taxon>Embryophyta</taxon>
        <taxon>Tracheophyta</taxon>
        <taxon>Polypodiopsida</taxon>
        <taxon>Polypodiidae</taxon>
        <taxon>Polypodiales</taxon>
        <taxon>Pteridineae</taxon>
        <taxon>Pteridaceae</taxon>
        <taxon>Vittarioideae</taxon>
        <taxon>Adiantum</taxon>
    </lineage>
</organism>
<keyword evidence="3" id="KW-1185">Reference proteome</keyword>
<feature type="region of interest" description="Disordered" evidence="1">
    <location>
        <begin position="1"/>
        <end position="21"/>
    </location>
</feature>
<dbReference type="Proteomes" id="UP000886520">
    <property type="component" value="Chromosome 5"/>
</dbReference>
<accession>A0A9D4ZKW2</accession>
<gene>
    <name evidence="2" type="ORF">GOP47_0004718</name>
</gene>
<comment type="caution">
    <text evidence="2">The sequence shown here is derived from an EMBL/GenBank/DDBJ whole genome shotgun (WGS) entry which is preliminary data.</text>
</comment>
<evidence type="ECO:0000256" key="1">
    <source>
        <dbReference type="SAM" id="MobiDB-lite"/>
    </source>
</evidence>
<evidence type="ECO:0000313" key="3">
    <source>
        <dbReference type="Proteomes" id="UP000886520"/>
    </source>
</evidence>
<protein>
    <submittedName>
        <fullName evidence="2">Uncharacterized protein</fullName>
    </submittedName>
</protein>
<dbReference type="AlphaFoldDB" id="A0A9D4ZKW2"/>
<proteinExistence type="predicted"/>